<dbReference type="GO" id="GO:0016020">
    <property type="term" value="C:membrane"/>
    <property type="evidence" value="ECO:0007669"/>
    <property type="project" value="InterPro"/>
</dbReference>
<dbReference type="SUPFAM" id="SSF90112">
    <property type="entry name" value="Neurotransmitter-gated ion-channel transmembrane pore"/>
    <property type="match status" value="1"/>
</dbReference>
<gene>
    <name evidence="4" type="ORF">X801_07285</name>
</gene>
<dbReference type="Pfam" id="PF02932">
    <property type="entry name" value="Neur_chan_memb"/>
    <property type="match status" value="1"/>
</dbReference>
<proteinExistence type="predicted"/>
<organism evidence="4 5">
    <name type="scientific">Opisthorchis viverrini</name>
    <name type="common">Southeast Asian liver fluke</name>
    <dbReference type="NCBI Taxonomy" id="6198"/>
    <lineage>
        <taxon>Eukaryota</taxon>
        <taxon>Metazoa</taxon>
        <taxon>Spiralia</taxon>
        <taxon>Lophotrochozoa</taxon>
        <taxon>Platyhelminthes</taxon>
        <taxon>Trematoda</taxon>
        <taxon>Digenea</taxon>
        <taxon>Opisthorchiida</taxon>
        <taxon>Opisthorchiata</taxon>
        <taxon>Opisthorchiidae</taxon>
        <taxon>Opisthorchis</taxon>
    </lineage>
</organism>
<accession>A0A1S8WR03</accession>
<feature type="non-terminal residue" evidence="4">
    <location>
        <position position="293"/>
    </location>
</feature>
<dbReference type="GO" id="GO:0006811">
    <property type="term" value="P:monoatomic ion transport"/>
    <property type="evidence" value="ECO:0007669"/>
    <property type="project" value="InterPro"/>
</dbReference>
<feature type="non-terminal residue" evidence="4">
    <location>
        <position position="1"/>
    </location>
</feature>
<dbReference type="InterPro" id="IPR006029">
    <property type="entry name" value="Neurotrans-gated_channel_TM"/>
</dbReference>
<dbReference type="EMBL" id="KV896314">
    <property type="protein sequence ID" value="OON16888.1"/>
    <property type="molecule type" value="Genomic_DNA"/>
</dbReference>
<dbReference type="InterPro" id="IPR036719">
    <property type="entry name" value="Neuro-gated_channel_TM_sf"/>
</dbReference>
<evidence type="ECO:0000256" key="2">
    <source>
        <dbReference type="SAM" id="Phobius"/>
    </source>
</evidence>
<keyword evidence="2" id="KW-0472">Membrane</keyword>
<dbReference type="InterPro" id="IPR038050">
    <property type="entry name" value="Neuro_actylchol_rec"/>
</dbReference>
<evidence type="ECO:0000313" key="4">
    <source>
        <dbReference type="EMBL" id="OON16888.1"/>
    </source>
</evidence>
<dbReference type="Gene3D" id="1.20.58.390">
    <property type="entry name" value="Neurotransmitter-gated ion-channel transmembrane domain"/>
    <property type="match status" value="1"/>
</dbReference>
<sequence length="293" mass="32969">IRTLVNNYLARMMFMEAPNRSRIVVEDDAESVNSDSHLLKQDIFKVNARDELEEINGVLDSRFQNQLKVGWNIANTNTVSPSKTDPAQFRRRQWREASNMGNGKTFPAYQDRPPSLAQLPPERSSRSLLANVLDIEDDFRVAALSASPPAYPMNSNMAGASPVHLNERNVPKTDIWPPDNLSQLSDNQRSDDSFVEAGKSPIPTALLNAYRTDLEQIVTELRFITSKMRDDEQEALVNLEWKFAARVIDRFCLIVFAIFNLLATVVILFSAPNLVASFQTEDSRVSSGLTPLQ</sequence>
<evidence type="ECO:0000313" key="5">
    <source>
        <dbReference type="Proteomes" id="UP000243686"/>
    </source>
</evidence>
<feature type="region of interest" description="Disordered" evidence="1">
    <location>
        <begin position="99"/>
        <end position="123"/>
    </location>
</feature>
<dbReference type="AlphaFoldDB" id="A0A1S8WR03"/>
<keyword evidence="5" id="KW-1185">Reference proteome</keyword>
<name>A0A1S8WR03_OPIVI</name>
<feature type="transmembrane region" description="Helical" evidence="2">
    <location>
        <begin position="251"/>
        <end position="271"/>
    </location>
</feature>
<feature type="domain" description="Neurotransmitter-gated ion-channel transmembrane" evidence="3">
    <location>
        <begin position="191"/>
        <end position="268"/>
    </location>
</feature>
<keyword evidence="2" id="KW-0812">Transmembrane</keyword>
<evidence type="ECO:0000259" key="3">
    <source>
        <dbReference type="Pfam" id="PF02932"/>
    </source>
</evidence>
<keyword evidence="2" id="KW-1133">Transmembrane helix</keyword>
<evidence type="ECO:0000256" key="1">
    <source>
        <dbReference type="SAM" id="MobiDB-lite"/>
    </source>
</evidence>
<protein>
    <recommendedName>
        <fullName evidence="3">Neurotransmitter-gated ion-channel transmembrane domain-containing protein</fullName>
    </recommendedName>
</protein>
<dbReference type="Proteomes" id="UP000243686">
    <property type="component" value="Unassembled WGS sequence"/>
</dbReference>
<reference evidence="4 5" key="1">
    <citation type="submission" date="2015-03" db="EMBL/GenBank/DDBJ databases">
        <title>Draft genome of the nematode, Opisthorchis viverrini.</title>
        <authorList>
            <person name="Mitreva M."/>
        </authorList>
    </citation>
    <scope>NUCLEOTIDE SEQUENCE [LARGE SCALE GENOMIC DNA]</scope>
    <source>
        <strain evidence="4">Khon Kaen</strain>
    </source>
</reference>